<evidence type="ECO:0000256" key="1">
    <source>
        <dbReference type="ARBA" id="ARBA00004141"/>
    </source>
</evidence>
<dbReference type="FunFam" id="3.40.50.300:FF:000218">
    <property type="entry name" value="Multidrug ABC transporter ATP-binding protein"/>
    <property type="match status" value="1"/>
</dbReference>
<dbReference type="AlphaFoldDB" id="A0A2K3CUG6"/>
<dbReference type="PANTHER" id="PTHR43394:SF7">
    <property type="entry name" value="ABC TRANSPORTER B FAMILY MEMBER 28"/>
    <property type="match status" value="1"/>
</dbReference>
<dbReference type="InParanoid" id="A0A2K3CUG6"/>
<evidence type="ECO:0000256" key="6">
    <source>
        <dbReference type="ARBA" id="ARBA00023136"/>
    </source>
</evidence>
<feature type="domain" description="ABC transporter" evidence="7">
    <location>
        <begin position="72"/>
        <end position="305"/>
    </location>
</feature>
<evidence type="ECO:0000256" key="2">
    <source>
        <dbReference type="ARBA" id="ARBA00022692"/>
    </source>
</evidence>
<evidence type="ECO:0000313" key="9">
    <source>
        <dbReference type="Proteomes" id="UP000006906"/>
    </source>
</evidence>
<dbReference type="PaxDb" id="3055-EDP04614"/>
<dbReference type="EMBL" id="CM008977">
    <property type="protein sequence ID" value="PNW71925.1"/>
    <property type="molecule type" value="Genomic_DNA"/>
</dbReference>
<keyword evidence="9" id="KW-1185">Reference proteome</keyword>
<name>A0A2K3CUG6_CHLRE</name>
<sequence length="314" mass="33903">MQLAGRLSRVSPCAIGRKNACVLRPSLHRQHFARSRVVPPVPAAAYDSRRAFDSLDEIQNPVGTDPLVKDLADALQLTRRRAPFDNEYILGLGLNLVLPHGRTTALVGLSGAGKSTVAGLLSRFYEPQEGSILLDGRPISSFSRGEWAKAVSLVSQDPVLFSGTIADNIAYGDQEEITAAATAANAHDFIMKLPDGYRTVVGERGTLLSGGQRQRIALARAIIKDSPIILLDEATSALDVLSERLVQQAINRLVKGRTVLVIAHRLATVQAADQIVVMRNGQAVEMGTHDELIARPNSHYTELMSVQNLSMAST</sequence>
<dbReference type="STRING" id="3055.A0A2K3CUG6"/>
<dbReference type="KEGG" id="cre:CHLRE_16g669525v5"/>
<dbReference type="OrthoDB" id="6500128at2759"/>
<dbReference type="Proteomes" id="UP000006906">
    <property type="component" value="Chromosome 16"/>
</dbReference>
<evidence type="ECO:0000259" key="7">
    <source>
        <dbReference type="PROSITE" id="PS50893"/>
    </source>
</evidence>
<dbReference type="Pfam" id="PF00005">
    <property type="entry name" value="ABC_tran"/>
    <property type="match status" value="1"/>
</dbReference>
<keyword evidence="5" id="KW-1133">Transmembrane helix</keyword>
<evidence type="ECO:0000256" key="3">
    <source>
        <dbReference type="ARBA" id="ARBA00022741"/>
    </source>
</evidence>
<protein>
    <recommendedName>
        <fullName evidence="7">ABC transporter domain-containing protein</fullName>
    </recommendedName>
</protein>
<evidence type="ECO:0000256" key="5">
    <source>
        <dbReference type="ARBA" id="ARBA00022989"/>
    </source>
</evidence>
<evidence type="ECO:0000313" key="8">
    <source>
        <dbReference type="EMBL" id="PNW71925.1"/>
    </source>
</evidence>
<dbReference type="Gene3D" id="3.40.50.300">
    <property type="entry name" value="P-loop containing nucleotide triphosphate hydrolases"/>
    <property type="match status" value="1"/>
</dbReference>
<gene>
    <name evidence="8" type="ORF">CHLRE_16g669525v5</name>
</gene>
<dbReference type="InterPro" id="IPR003593">
    <property type="entry name" value="AAA+_ATPase"/>
</dbReference>
<dbReference type="InterPro" id="IPR003439">
    <property type="entry name" value="ABC_transporter-like_ATP-bd"/>
</dbReference>
<dbReference type="InterPro" id="IPR017871">
    <property type="entry name" value="ABC_transporter-like_CS"/>
</dbReference>
<dbReference type="PANTHER" id="PTHR43394">
    <property type="entry name" value="ATP-DEPENDENT PERMEASE MDL1, MITOCHONDRIAL"/>
    <property type="match status" value="1"/>
</dbReference>
<dbReference type="SMART" id="SM00382">
    <property type="entry name" value="AAA"/>
    <property type="match status" value="1"/>
</dbReference>
<dbReference type="GeneID" id="5717705"/>
<keyword evidence="6" id="KW-0472">Membrane</keyword>
<keyword evidence="3" id="KW-0547">Nucleotide-binding</keyword>
<dbReference type="ExpressionAtlas" id="A0A2K3CUG6">
    <property type="expression patterns" value="baseline and differential"/>
</dbReference>
<keyword evidence="2" id="KW-0812">Transmembrane</keyword>
<dbReference type="PROSITE" id="PS00211">
    <property type="entry name" value="ABC_TRANSPORTER_1"/>
    <property type="match status" value="1"/>
</dbReference>
<keyword evidence="4" id="KW-0067">ATP-binding</keyword>
<comment type="subcellular location">
    <subcellularLocation>
        <location evidence="1">Membrane</location>
        <topology evidence="1">Multi-pass membrane protein</topology>
    </subcellularLocation>
</comment>
<reference evidence="8 9" key="1">
    <citation type="journal article" date="2007" name="Science">
        <title>The Chlamydomonas genome reveals the evolution of key animal and plant functions.</title>
        <authorList>
            <person name="Merchant S.S."/>
            <person name="Prochnik S.E."/>
            <person name="Vallon O."/>
            <person name="Harris E.H."/>
            <person name="Karpowicz S.J."/>
            <person name="Witman G.B."/>
            <person name="Terry A."/>
            <person name="Salamov A."/>
            <person name="Fritz-Laylin L.K."/>
            <person name="Marechal-Drouard L."/>
            <person name="Marshall W.F."/>
            <person name="Qu L.H."/>
            <person name="Nelson D.R."/>
            <person name="Sanderfoot A.A."/>
            <person name="Spalding M.H."/>
            <person name="Kapitonov V.V."/>
            <person name="Ren Q."/>
            <person name="Ferris P."/>
            <person name="Lindquist E."/>
            <person name="Shapiro H."/>
            <person name="Lucas S.M."/>
            <person name="Grimwood J."/>
            <person name="Schmutz J."/>
            <person name="Cardol P."/>
            <person name="Cerutti H."/>
            <person name="Chanfreau G."/>
            <person name="Chen C.L."/>
            <person name="Cognat V."/>
            <person name="Croft M.T."/>
            <person name="Dent R."/>
            <person name="Dutcher S."/>
            <person name="Fernandez E."/>
            <person name="Fukuzawa H."/>
            <person name="Gonzalez-Ballester D."/>
            <person name="Gonzalez-Halphen D."/>
            <person name="Hallmann A."/>
            <person name="Hanikenne M."/>
            <person name="Hippler M."/>
            <person name="Inwood W."/>
            <person name="Jabbari K."/>
            <person name="Kalanon M."/>
            <person name="Kuras R."/>
            <person name="Lefebvre P.A."/>
            <person name="Lemaire S.D."/>
            <person name="Lobanov A.V."/>
            <person name="Lohr M."/>
            <person name="Manuell A."/>
            <person name="Meier I."/>
            <person name="Mets L."/>
            <person name="Mittag M."/>
            <person name="Mittelmeier T."/>
            <person name="Moroney J.V."/>
            <person name="Moseley J."/>
            <person name="Napoli C."/>
            <person name="Nedelcu A.M."/>
            <person name="Niyogi K."/>
            <person name="Novoselov S.V."/>
            <person name="Paulsen I.T."/>
            <person name="Pazour G."/>
            <person name="Purton S."/>
            <person name="Ral J.P."/>
            <person name="Riano-Pachon D.M."/>
            <person name="Riekhof W."/>
            <person name="Rymarquis L."/>
            <person name="Schroda M."/>
            <person name="Stern D."/>
            <person name="Umen J."/>
            <person name="Willows R."/>
            <person name="Wilson N."/>
            <person name="Zimmer S.L."/>
            <person name="Allmer J."/>
            <person name="Balk J."/>
            <person name="Bisova K."/>
            <person name="Chen C.J."/>
            <person name="Elias M."/>
            <person name="Gendler K."/>
            <person name="Hauser C."/>
            <person name="Lamb M.R."/>
            <person name="Ledford H."/>
            <person name="Long J.C."/>
            <person name="Minagawa J."/>
            <person name="Page M.D."/>
            <person name="Pan J."/>
            <person name="Pootakham W."/>
            <person name="Roje S."/>
            <person name="Rose A."/>
            <person name="Stahlberg E."/>
            <person name="Terauchi A.M."/>
            <person name="Yang P."/>
            <person name="Ball S."/>
            <person name="Bowler C."/>
            <person name="Dieckmann C.L."/>
            <person name="Gladyshev V.N."/>
            <person name="Green P."/>
            <person name="Jorgensen R."/>
            <person name="Mayfield S."/>
            <person name="Mueller-Roeber B."/>
            <person name="Rajamani S."/>
            <person name="Sayre R.T."/>
            <person name="Brokstein P."/>
            <person name="Dubchak I."/>
            <person name="Goodstein D."/>
            <person name="Hornick L."/>
            <person name="Huang Y.W."/>
            <person name="Jhaveri J."/>
            <person name="Luo Y."/>
            <person name="Martinez D."/>
            <person name="Ngau W.C."/>
            <person name="Otillar B."/>
            <person name="Poliakov A."/>
            <person name="Porter A."/>
            <person name="Szajkowski L."/>
            <person name="Werner G."/>
            <person name="Zhou K."/>
            <person name="Grigoriev I.V."/>
            <person name="Rokhsar D.S."/>
            <person name="Grossman A.R."/>
        </authorList>
    </citation>
    <scope>NUCLEOTIDE SEQUENCE [LARGE SCALE GENOMIC DNA]</scope>
    <source>
        <strain evidence="9">CC-503</strain>
    </source>
</reference>
<dbReference type="Gramene" id="PNW71925">
    <property type="protein sequence ID" value="PNW71925"/>
    <property type="gene ID" value="CHLRE_16g669525v5"/>
</dbReference>
<dbReference type="GO" id="GO:0016887">
    <property type="term" value="F:ATP hydrolysis activity"/>
    <property type="evidence" value="ECO:0007669"/>
    <property type="project" value="InterPro"/>
</dbReference>
<dbReference type="GO" id="GO:0005524">
    <property type="term" value="F:ATP binding"/>
    <property type="evidence" value="ECO:0007669"/>
    <property type="project" value="UniProtKB-KW"/>
</dbReference>
<organism evidence="8 9">
    <name type="scientific">Chlamydomonas reinhardtii</name>
    <name type="common">Chlamydomonas smithii</name>
    <dbReference type="NCBI Taxonomy" id="3055"/>
    <lineage>
        <taxon>Eukaryota</taxon>
        <taxon>Viridiplantae</taxon>
        <taxon>Chlorophyta</taxon>
        <taxon>core chlorophytes</taxon>
        <taxon>Chlorophyceae</taxon>
        <taxon>CS clade</taxon>
        <taxon>Chlamydomonadales</taxon>
        <taxon>Chlamydomonadaceae</taxon>
        <taxon>Chlamydomonas</taxon>
    </lineage>
</organism>
<evidence type="ECO:0000256" key="4">
    <source>
        <dbReference type="ARBA" id="ARBA00022840"/>
    </source>
</evidence>
<dbReference type="RefSeq" id="XP_042915856.1">
    <property type="nucleotide sequence ID" value="XM_043071132.1"/>
</dbReference>
<dbReference type="InterPro" id="IPR039421">
    <property type="entry name" value="Type_1_exporter"/>
</dbReference>
<dbReference type="SUPFAM" id="SSF52540">
    <property type="entry name" value="P-loop containing nucleoside triphosphate hydrolases"/>
    <property type="match status" value="1"/>
</dbReference>
<dbReference type="GO" id="GO:0016020">
    <property type="term" value="C:membrane"/>
    <property type="evidence" value="ECO:0007669"/>
    <property type="project" value="UniProtKB-SubCell"/>
</dbReference>
<accession>A0A2K3CUG6</accession>
<proteinExistence type="predicted"/>
<dbReference type="InterPro" id="IPR027417">
    <property type="entry name" value="P-loop_NTPase"/>
</dbReference>
<dbReference type="PROSITE" id="PS50893">
    <property type="entry name" value="ABC_TRANSPORTER_2"/>
    <property type="match status" value="1"/>
</dbReference>